<name>A0A4Q7VB83_9BURK</name>
<dbReference type="InterPro" id="IPR042099">
    <property type="entry name" value="ANL_N_sf"/>
</dbReference>
<evidence type="ECO:0000313" key="7">
    <source>
        <dbReference type="Proteomes" id="UP000293398"/>
    </source>
</evidence>
<evidence type="ECO:0000256" key="1">
    <source>
        <dbReference type="ARBA" id="ARBA00006432"/>
    </source>
</evidence>
<dbReference type="PANTHER" id="PTHR43605">
    <property type="entry name" value="ACYL-COENZYME A SYNTHETASE"/>
    <property type="match status" value="1"/>
</dbReference>
<comment type="caution">
    <text evidence="6">The sequence shown here is derived from an EMBL/GenBank/DDBJ whole genome shotgun (WGS) entry which is preliminary data.</text>
</comment>
<reference evidence="6 7" key="1">
    <citation type="submission" date="2019-02" db="EMBL/GenBank/DDBJ databases">
        <title>Genomic Encyclopedia of Type Strains, Phase IV (KMG-IV): sequencing the most valuable type-strain genomes for metagenomic binning, comparative biology and taxonomic classification.</title>
        <authorList>
            <person name="Goeker M."/>
        </authorList>
    </citation>
    <scope>NUCLEOTIDE SEQUENCE [LARGE SCALE GENOMIC DNA]</scope>
    <source>
        <strain evidence="6 7">DSM 23814</strain>
    </source>
</reference>
<protein>
    <submittedName>
        <fullName evidence="6">Acetyl-CoA synthetase</fullName>
    </submittedName>
</protein>
<evidence type="ECO:0000313" key="6">
    <source>
        <dbReference type="EMBL" id="RZT93057.1"/>
    </source>
</evidence>
<feature type="domain" description="AMP-dependent synthetase/ligase" evidence="5">
    <location>
        <begin position="57"/>
        <end position="404"/>
    </location>
</feature>
<comment type="similarity">
    <text evidence="1">Belongs to the ATP-dependent AMP-binding enzyme family.</text>
</comment>
<dbReference type="InterPro" id="IPR000873">
    <property type="entry name" value="AMP-dep_synth/lig_dom"/>
</dbReference>
<dbReference type="InterPro" id="IPR051087">
    <property type="entry name" value="Mitochondrial_ACSM"/>
</dbReference>
<evidence type="ECO:0000256" key="2">
    <source>
        <dbReference type="ARBA" id="ARBA00022598"/>
    </source>
</evidence>
<organism evidence="6 7">
    <name type="scientific">Advenella incenata</name>
    <dbReference type="NCBI Taxonomy" id="267800"/>
    <lineage>
        <taxon>Bacteria</taxon>
        <taxon>Pseudomonadati</taxon>
        <taxon>Pseudomonadota</taxon>
        <taxon>Betaproteobacteria</taxon>
        <taxon>Burkholderiales</taxon>
        <taxon>Alcaligenaceae</taxon>
    </lineage>
</organism>
<dbReference type="Proteomes" id="UP000293398">
    <property type="component" value="Unassembled WGS sequence"/>
</dbReference>
<evidence type="ECO:0000259" key="5">
    <source>
        <dbReference type="Pfam" id="PF00501"/>
    </source>
</evidence>
<dbReference type="GO" id="GO:0004321">
    <property type="term" value="F:fatty-acyl-CoA synthase activity"/>
    <property type="evidence" value="ECO:0007669"/>
    <property type="project" value="TreeGrafter"/>
</dbReference>
<keyword evidence="3" id="KW-0547">Nucleotide-binding</keyword>
<dbReference type="SUPFAM" id="SSF56801">
    <property type="entry name" value="Acetyl-CoA synthetase-like"/>
    <property type="match status" value="1"/>
</dbReference>
<dbReference type="GO" id="GO:0006637">
    <property type="term" value="P:acyl-CoA metabolic process"/>
    <property type="evidence" value="ECO:0007669"/>
    <property type="project" value="TreeGrafter"/>
</dbReference>
<dbReference type="Pfam" id="PF00501">
    <property type="entry name" value="AMP-binding"/>
    <property type="match status" value="1"/>
</dbReference>
<dbReference type="PANTHER" id="PTHR43605:SF10">
    <property type="entry name" value="ACYL-COA SYNTHETASE MEDIUM CHAIN FAMILY MEMBER 3"/>
    <property type="match status" value="1"/>
</dbReference>
<keyword evidence="4" id="KW-0067">ATP-binding</keyword>
<dbReference type="GO" id="GO:0015645">
    <property type="term" value="F:fatty acid ligase activity"/>
    <property type="evidence" value="ECO:0007669"/>
    <property type="project" value="TreeGrafter"/>
</dbReference>
<dbReference type="Gene3D" id="3.40.50.12780">
    <property type="entry name" value="N-terminal domain of ligase-like"/>
    <property type="match status" value="1"/>
</dbReference>
<dbReference type="EMBL" id="SHKO01000003">
    <property type="protein sequence ID" value="RZT93057.1"/>
    <property type="molecule type" value="Genomic_DNA"/>
</dbReference>
<evidence type="ECO:0000256" key="3">
    <source>
        <dbReference type="ARBA" id="ARBA00022741"/>
    </source>
</evidence>
<dbReference type="AlphaFoldDB" id="A0A4Q7VB83"/>
<gene>
    <name evidence="6" type="ORF">EV681_3825</name>
</gene>
<dbReference type="GO" id="GO:0005524">
    <property type="term" value="F:ATP binding"/>
    <property type="evidence" value="ECO:0007669"/>
    <property type="project" value="UniProtKB-KW"/>
</dbReference>
<keyword evidence="2" id="KW-0436">Ligase</keyword>
<sequence>MHALPYFFSAPDSLRHLMTDHYSSLYKSFEWLVPSVFNIADACCHRWASSPHEARQVAIYFEDQVGQLTLLTYGQLSEKVNKLANGFIRMGVQPQDRVAVALQHSAESAITQLAVLTVGAIVVPLTSSLSSAEYAERLHDSQARVAVVDKHSITALISAVDNHSPVKQIIGIHTDDDRIISWRTLLARQPSTFTPHVVSASTPAILVYPATAENEPLRGVLLDHSSLIGTLPGFVASQNWFPKTNDIFWTSYDWNSPNGLLNALLPTLYFGKSIVGCPAGRTIPRLFTLLEHYQITNIHASGQDLRRIREYPDTLEEFELAIRSISCLDTDYDPSLGQWAKQRFDVDINVVAAPLGFGYIIGESQEKWAPRQGSMGRVYPGHRITVIDQDGKPLKTGQKGFIAVNRTDQNDYPDPAVALHYWSGAQIHPLQAEPQEWIPTAIRGHIDKDGYVWRDANTDSDTGTDSVTS</sequence>
<accession>A0A4Q7VB83</accession>
<keyword evidence="7" id="KW-1185">Reference proteome</keyword>
<dbReference type="GO" id="GO:0006633">
    <property type="term" value="P:fatty acid biosynthetic process"/>
    <property type="evidence" value="ECO:0007669"/>
    <property type="project" value="TreeGrafter"/>
</dbReference>
<proteinExistence type="inferred from homology"/>
<evidence type="ECO:0000256" key="4">
    <source>
        <dbReference type="ARBA" id="ARBA00022840"/>
    </source>
</evidence>